<organism evidence="2 3">
    <name type="scientific">Pterulicium gracile</name>
    <dbReference type="NCBI Taxonomy" id="1884261"/>
    <lineage>
        <taxon>Eukaryota</taxon>
        <taxon>Fungi</taxon>
        <taxon>Dikarya</taxon>
        <taxon>Basidiomycota</taxon>
        <taxon>Agaricomycotina</taxon>
        <taxon>Agaricomycetes</taxon>
        <taxon>Agaricomycetidae</taxon>
        <taxon>Agaricales</taxon>
        <taxon>Pleurotineae</taxon>
        <taxon>Pterulaceae</taxon>
        <taxon>Pterulicium</taxon>
    </lineage>
</organism>
<protein>
    <submittedName>
        <fullName evidence="2">Uncharacterized protein</fullName>
    </submittedName>
</protein>
<evidence type="ECO:0000256" key="1">
    <source>
        <dbReference type="SAM" id="Phobius"/>
    </source>
</evidence>
<name>A0A5C3Q4Q9_9AGAR</name>
<keyword evidence="1" id="KW-0472">Membrane</keyword>
<gene>
    <name evidence="2" type="ORF">BDV98DRAFT_342739</name>
</gene>
<evidence type="ECO:0000313" key="2">
    <source>
        <dbReference type="EMBL" id="TFK96009.1"/>
    </source>
</evidence>
<dbReference type="EMBL" id="ML178868">
    <property type="protein sequence ID" value="TFK96009.1"/>
    <property type="molecule type" value="Genomic_DNA"/>
</dbReference>
<reference evidence="2 3" key="1">
    <citation type="journal article" date="2019" name="Nat. Ecol. Evol.">
        <title>Megaphylogeny resolves global patterns of mushroom evolution.</title>
        <authorList>
            <person name="Varga T."/>
            <person name="Krizsan K."/>
            <person name="Foldi C."/>
            <person name="Dima B."/>
            <person name="Sanchez-Garcia M."/>
            <person name="Sanchez-Ramirez S."/>
            <person name="Szollosi G.J."/>
            <person name="Szarkandi J.G."/>
            <person name="Papp V."/>
            <person name="Albert L."/>
            <person name="Andreopoulos W."/>
            <person name="Angelini C."/>
            <person name="Antonin V."/>
            <person name="Barry K.W."/>
            <person name="Bougher N.L."/>
            <person name="Buchanan P."/>
            <person name="Buyck B."/>
            <person name="Bense V."/>
            <person name="Catcheside P."/>
            <person name="Chovatia M."/>
            <person name="Cooper J."/>
            <person name="Damon W."/>
            <person name="Desjardin D."/>
            <person name="Finy P."/>
            <person name="Geml J."/>
            <person name="Haridas S."/>
            <person name="Hughes K."/>
            <person name="Justo A."/>
            <person name="Karasinski D."/>
            <person name="Kautmanova I."/>
            <person name="Kiss B."/>
            <person name="Kocsube S."/>
            <person name="Kotiranta H."/>
            <person name="LaButti K.M."/>
            <person name="Lechner B.E."/>
            <person name="Liimatainen K."/>
            <person name="Lipzen A."/>
            <person name="Lukacs Z."/>
            <person name="Mihaltcheva S."/>
            <person name="Morgado L.N."/>
            <person name="Niskanen T."/>
            <person name="Noordeloos M.E."/>
            <person name="Ohm R.A."/>
            <person name="Ortiz-Santana B."/>
            <person name="Ovrebo C."/>
            <person name="Racz N."/>
            <person name="Riley R."/>
            <person name="Savchenko A."/>
            <person name="Shiryaev A."/>
            <person name="Soop K."/>
            <person name="Spirin V."/>
            <person name="Szebenyi C."/>
            <person name="Tomsovsky M."/>
            <person name="Tulloss R.E."/>
            <person name="Uehling J."/>
            <person name="Grigoriev I.V."/>
            <person name="Vagvolgyi C."/>
            <person name="Papp T."/>
            <person name="Martin F.M."/>
            <person name="Miettinen O."/>
            <person name="Hibbett D.S."/>
            <person name="Nagy L.G."/>
        </authorList>
    </citation>
    <scope>NUCLEOTIDE SEQUENCE [LARGE SCALE GENOMIC DNA]</scope>
    <source>
        <strain evidence="2 3">CBS 309.79</strain>
    </source>
</reference>
<dbReference type="OrthoDB" id="3245306at2759"/>
<dbReference type="Proteomes" id="UP000305067">
    <property type="component" value="Unassembled WGS sequence"/>
</dbReference>
<evidence type="ECO:0000313" key="3">
    <source>
        <dbReference type="Proteomes" id="UP000305067"/>
    </source>
</evidence>
<accession>A0A5C3Q4Q9</accession>
<dbReference type="STRING" id="1884261.A0A5C3Q4Q9"/>
<feature type="transmembrane region" description="Helical" evidence="1">
    <location>
        <begin position="352"/>
        <end position="374"/>
    </location>
</feature>
<keyword evidence="1" id="KW-1133">Transmembrane helix</keyword>
<keyword evidence="3" id="KW-1185">Reference proteome</keyword>
<dbReference type="AlphaFoldDB" id="A0A5C3Q4Q9"/>
<proteinExistence type="predicted"/>
<sequence>MDPSADSFLFSSAVEEDTTLSQPATLVDLHLALKPESELIVTAPTELFAQHGWSEYSLPTGTTYYAHPTLHSIADFELRDEERLERIVAFVELGRLSSSGVVDGMEMWVRNAAGGCEDGEEEVMVRNWVDHGKRQLWVRKPEVDGSVDEDERLAMEHHYWRFVEGHPAHVDLPEQAKTDAMQIVRWSFADSVLPDVSDFSTPFTQDECSQLLQLLSIPPGPDSEVLQTRLISRIFIRLCKHKQARRRSLKLARKIRQSSSLPSAHASAFSSLALVNEVLSRGDRIRAAMAGLFAASFSFGLPYFYLERRNRQNKQLGWIWRRTEQDVVETHAREERARSPVMVSKGVKKMSIGAAGPMVVFGACTCVSLVRFFLYCTVVCSGFNNVSLDRRGLFRVVCVSCIQLRLGWCRFRPAFPSRPSDVVHARVFRYVAPAFVLCFAC</sequence>
<feature type="transmembrane region" description="Helical" evidence="1">
    <location>
        <begin position="287"/>
        <end position="306"/>
    </location>
</feature>
<keyword evidence="1" id="KW-0812">Transmembrane</keyword>